<name>A0A9J5WPC9_SOLCO</name>
<dbReference type="AlphaFoldDB" id="A0A9J5WPC9"/>
<evidence type="ECO:0000313" key="2">
    <source>
        <dbReference type="Proteomes" id="UP000824120"/>
    </source>
</evidence>
<accession>A0A9J5WPC9</accession>
<evidence type="ECO:0008006" key="3">
    <source>
        <dbReference type="Google" id="ProtNLM"/>
    </source>
</evidence>
<keyword evidence="2" id="KW-1185">Reference proteome</keyword>
<evidence type="ECO:0000313" key="1">
    <source>
        <dbReference type="EMBL" id="KAG5577047.1"/>
    </source>
</evidence>
<gene>
    <name evidence="1" type="ORF">H5410_057181</name>
</gene>
<dbReference type="OrthoDB" id="1302069at2759"/>
<comment type="caution">
    <text evidence="1">The sequence shown here is derived from an EMBL/GenBank/DDBJ whole genome shotgun (WGS) entry which is preliminary data.</text>
</comment>
<dbReference type="Proteomes" id="UP000824120">
    <property type="component" value="Chromosome 11"/>
</dbReference>
<dbReference type="EMBL" id="JACXVP010000011">
    <property type="protein sequence ID" value="KAG5577047.1"/>
    <property type="molecule type" value="Genomic_DNA"/>
</dbReference>
<proteinExistence type="predicted"/>
<reference evidence="1 2" key="1">
    <citation type="submission" date="2020-09" db="EMBL/GenBank/DDBJ databases">
        <title>De no assembly of potato wild relative species, Solanum commersonii.</title>
        <authorList>
            <person name="Cho K."/>
        </authorList>
    </citation>
    <scope>NUCLEOTIDE SEQUENCE [LARGE SCALE GENOMIC DNA]</scope>
    <source>
        <strain evidence="1">LZ3.2</strain>
        <tissue evidence="1">Leaf</tissue>
    </source>
</reference>
<protein>
    <recommendedName>
        <fullName evidence="3">RNase H type-1 domain-containing protein</fullName>
    </recommendedName>
</protein>
<organism evidence="1 2">
    <name type="scientific">Solanum commersonii</name>
    <name type="common">Commerson's wild potato</name>
    <name type="synonym">Commerson's nightshade</name>
    <dbReference type="NCBI Taxonomy" id="4109"/>
    <lineage>
        <taxon>Eukaryota</taxon>
        <taxon>Viridiplantae</taxon>
        <taxon>Streptophyta</taxon>
        <taxon>Embryophyta</taxon>
        <taxon>Tracheophyta</taxon>
        <taxon>Spermatophyta</taxon>
        <taxon>Magnoliopsida</taxon>
        <taxon>eudicotyledons</taxon>
        <taxon>Gunneridae</taxon>
        <taxon>Pentapetalae</taxon>
        <taxon>asterids</taxon>
        <taxon>lamiids</taxon>
        <taxon>Solanales</taxon>
        <taxon>Solanaceae</taxon>
        <taxon>Solanoideae</taxon>
        <taxon>Solaneae</taxon>
        <taxon>Solanum</taxon>
    </lineage>
</organism>
<sequence length="73" mass="8456">MEGIRCKVKIKKVVWEYPEEDWVKYNTDGAARGNPGENSYDFCLRDANADLVYAEGERIEDITCTEVETTEQY</sequence>